<dbReference type="SUPFAM" id="SSF50965">
    <property type="entry name" value="Galactose oxidase, central domain"/>
    <property type="match status" value="1"/>
</dbReference>
<evidence type="ECO:0000256" key="1">
    <source>
        <dbReference type="SAM" id="MobiDB-lite"/>
    </source>
</evidence>
<keyword evidence="4" id="KW-1185">Reference proteome</keyword>
<keyword evidence="2" id="KW-0732">Signal</keyword>
<dbReference type="InParanoid" id="A0A1Y1UEF5"/>
<feature type="region of interest" description="Disordered" evidence="1">
    <location>
        <begin position="341"/>
        <end position="398"/>
    </location>
</feature>
<dbReference type="RefSeq" id="XP_021870470.1">
    <property type="nucleotide sequence ID" value="XM_022017491.1"/>
</dbReference>
<dbReference type="EMBL" id="NBSH01000008">
    <property type="protein sequence ID" value="ORX36369.1"/>
    <property type="molecule type" value="Genomic_DNA"/>
</dbReference>
<evidence type="ECO:0000313" key="3">
    <source>
        <dbReference type="EMBL" id="ORX36369.1"/>
    </source>
</evidence>
<comment type="caution">
    <text evidence="3">The sequence shown here is derived from an EMBL/GenBank/DDBJ whole genome shotgun (WGS) entry which is preliminary data.</text>
</comment>
<sequence length="427" mass="44167">MLPILTLLSLIPSLVFAVPCVQFDTNWDLYAFGGNEDVKLGNSSSWSQPSVTPLSTSGRPPWTGQYTQCLQSQYNNAMYVLGADDSDLSKIYIYNFAEDSWSLQDTSAEPSNLGMSRSASVLDHDTNVIFTLTSGSGASLYQLDLSTIQATAGSSQAWSAVENPSFSTSGYTPVAAEASNHIHYFGVPDTAAGSADLFVVHYAYFQPTPQSYPTLNGGEAFPDSGGQAINVPNEANNAPDQMVFFPNDFSNSYVVTHWTNPGSYNSTSGVPFATDLINTTQILPAPSSQDQQASYAASPTDLVQIDTAGNIYYMTNAISSSYTVQSGASWTKMSYQLVGSGGSGGNTTSSSSSTSMTGGSSSTTGTSGSSETSAGASGSKTSGAASSGTSKSSSSTSGAAGVSASLGRWDLAGVVMTFAAVGGVILL</sequence>
<feature type="compositionally biased region" description="Low complexity" evidence="1">
    <location>
        <begin position="346"/>
        <end position="398"/>
    </location>
</feature>
<reference evidence="3 4" key="1">
    <citation type="submission" date="2017-03" db="EMBL/GenBank/DDBJ databases">
        <title>Widespread Adenine N6-methylation of Active Genes in Fungi.</title>
        <authorList>
            <consortium name="DOE Joint Genome Institute"/>
            <person name="Mondo S.J."/>
            <person name="Dannebaum R.O."/>
            <person name="Kuo R.C."/>
            <person name="Louie K.B."/>
            <person name="Bewick A.J."/>
            <person name="Labutti K."/>
            <person name="Haridas S."/>
            <person name="Kuo A."/>
            <person name="Salamov A."/>
            <person name="Ahrendt S.R."/>
            <person name="Lau R."/>
            <person name="Bowen B.P."/>
            <person name="Lipzen A."/>
            <person name="Sullivan W."/>
            <person name="Andreopoulos W.B."/>
            <person name="Clum A."/>
            <person name="Lindquist E."/>
            <person name="Daum C."/>
            <person name="Northen T.R."/>
            <person name="Ramamoorthy G."/>
            <person name="Schmitz R.J."/>
            <person name="Gryganskyi A."/>
            <person name="Culley D."/>
            <person name="Magnuson J."/>
            <person name="James T.Y."/>
            <person name="O'Malley M.A."/>
            <person name="Stajich J.E."/>
            <person name="Spatafora J.W."/>
            <person name="Visel A."/>
            <person name="Grigoriev I.V."/>
        </authorList>
    </citation>
    <scope>NUCLEOTIDE SEQUENCE [LARGE SCALE GENOMIC DNA]</scope>
    <source>
        <strain evidence="3 4">NRRL Y-17943</strain>
    </source>
</reference>
<proteinExistence type="predicted"/>
<dbReference type="GeneID" id="33559300"/>
<dbReference type="InterPro" id="IPR011043">
    <property type="entry name" value="Gal_Oxase/kelch_b-propeller"/>
</dbReference>
<protein>
    <submittedName>
        <fullName evidence="3">Uncharacterized protein</fullName>
    </submittedName>
</protein>
<organism evidence="3 4">
    <name type="scientific">Kockovaella imperatae</name>
    <dbReference type="NCBI Taxonomy" id="4999"/>
    <lineage>
        <taxon>Eukaryota</taxon>
        <taxon>Fungi</taxon>
        <taxon>Dikarya</taxon>
        <taxon>Basidiomycota</taxon>
        <taxon>Agaricomycotina</taxon>
        <taxon>Tremellomycetes</taxon>
        <taxon>Tremellales</taxon>
        <taxon>Cuniculitremaceae</taxon>
        <taxon>Kockovaella</taxon>
    </lineage>
</organism>
<accession>A0A1Y1UEF5</accession>
<dbReference type="Proteomes" id="UP000193218">
    <property type="component" value="Unassembled WGS sequence"/>
</dbReference>
<name>A0A1Y1UEF5_9TREE</name>
<dbReference type="STRING" id="4999.A0A1Y1UEF5"/>
<evidence type="ECO:0000313" key="4">
    <source>
        <dbReference type="Proteomes" id="UP000193218"/>
    </source>
</evidence>
<dbReference type="AlphaFoldDB" id="A0A1Y1UEF5"/>
<gene>
    <name evidence="3" type="ORF">BD324DRAFT_642541</name>
</gene>
<evidence type="ECO:0000256" key="2">
    <source>
        <dbReference type="SAM" id="SignalP"/>
    </source>
</evidence>
<feature type="chain" id="PRO_5013186273" evidence="2">
    <location>
        <begin position="18"/>
        <end position="427"/>
    </location>
</feature>
<feature type="signal peptide" evidence="2">
    <location>
        <begin position="1"/>
        <end position="17"/>
    </location>
</feature>
<dbReference type="OrthoDB" id="3356102at2759"/>